<proteinExistence type="predicted"/>
<evidence type="ECO:0000313" key="5">
    <source>
        <dbReference type="Proteomes" id="UP000076722"/>
    </source>
</evidence>
<dbReference type="Proteomes" id="UP000076722">
    <property type="component" value="Unassembled WGS sequence"/>
</dbReference>
<evidence type="ECO:0000256" key="2">
    <source>
        <dbReference type="SAM" id="Phobius"/>
    </source>
</evidence>
<keyword evidence="2" id="KW-0472">Membrane</keyword>
<sequence length="899" mass="101643">MPDPALAPVNSTPATEAKSKVDPIVGEITSSERFGALLDAMKDLNVVMKGVKSTLLDHGTKFDVLIKDALKNDQPYDEKALDDESTSLAVYEIVMAKTKERTEEWNGTIDVTLIFIALFSAVLTAFLVPATQNLLPNSNNNDSTHSNSTANFWAPSRSAEAICALYYLSLIIAILIGVLCALGRQWVRKLTIKPTVQSWRARTMWHVERMQRAEIWLKLLMEILYRLLVLSIGLFMAGLLYQLRNLADSFGARATILLRAWELGIVLASCIAFTMCGTTYHAVRYEASVFNGMVSKVIVGDEDIGLTTGLKYVWRSLCAGTASVRGRIISAYITVAAHWRIRSRWPELRSVYEGGLEAITTLRVRKAWRLKVEWPKPCVVWELVKLVNPITAAQRWIKRHQTRVECNSLSKWMKTYLELMADASEPGLLERAAASFSFSHWVQHGGGTVNDLWTVRTRLNATDTSFRVRETINAQIPRFRAWLQERHKEIEDSKRERRANGEWLRGRVGYELHLEALEDEAKKEDEEGHRAIELTQFLLSQRTDRVSSQFTPTRDNCPDILELIDLPFDVFVAKCLCIHDRDDHLGDHHNIFYASVNYCEALRSRQSEGVTQILSHLDTFSAVRSFILDSHYYLWYDRVLDLIISDRGIDVLLHLNQFVSQPRDWSTVDPAGVSSVFLVAAGFPQLHSLPSQTDLSPIIGHLARRPFSRNWRQASNVLITYLEACDFSTLSNLAGVHAFLQRCVDPGFLADEDEEYRTSEETRNAAYALLYQHQAHSIPLPPSPPPSPLLVNVSLRSQHPDVILSLQPISDLPQCTATSHPLQTPTTSTENRLYSYPPRLPTADSLPLFVDCNVAERNMTQDTRTEPPDPSLHSSTSSFGCPVRLAYNWIRHGRNLHRS</sequence>
<protein>
    <recommendedName>
        <fullName evidence="3">DUF6535 domain-containing protein</fullName>
    </recommendedName>
</protein>
<name>A0A164PLI7_9AGAM</name>
<dbReference type="EMBL" id="KV419432">
    <property type="protein sequence ID" value="KZS88849.1"/>
    <property type="molecule type" value="Genomic_DNA"/>
</dbReference>
<feature type="transmembrane region" description="Helical" evidence="2">
    <location>
        <begin position="164"/>
        <end position="183"/>
    </location>
</feature>
<feature type="domain" description="DUF6535" evidence="3">
    <location>
        <begin position="94"/>
        <end position="244"/>
    </location>
</feature>
<dbReference type="AlphaFoldDB" id="A0A164PLI7"/>
<feature type="coiled-coil region" evidence="1">
    <location>
        <begin position="507"/>
        <end position="534"/>
    </location>
</feature>
<keyword evidence="1" id="KW-0175">Coiled coil</keyword>
<evidence type="ECO:0000256" key="1">
    <source>
        <dbReference type="SAM" id="Coils"/>
    </source>
</evidence>
<evidence type="ECO:0000259" key="3">
    <source>
        <dbReference type="Pfam" id="PF20153"/>
    </source>
</evidence>
<reference evidence="4 5" key="1">
    <citation type="journal article" date="2016" name="Mol. Biol. Evol.">
        <title>Comparative Genomics of Early-Diverging Mushroom-Forming Fungi Provides Insights into the Origins of Lignocellulose Decay Capabilities.</title>
        <authorList>
            <person name="Nagy L.G."/>
            <person name="Riley R."/>
            <person name="Tritt A."/>
            <person name="Adam C."/>
            <person name="Daum C."/>
            <person name="Floudas D."/>
            <person name="Sun H."/>
            <person name="Yadav J.S."/>
            <person name="Pangilinan J."/>
            <person name="Larsson K.H."/>
            <person name="Matsuura K."/>
            <person name="Barry K."/>
            <person name="Labutti K."/>
            <person name="Kuo R."/>
            <person name="Ohm R.A."/>
            <person name="Bhattacharya S.S."/>
            <person name="Shirouzu T."/>
            <person name="Yoshinaga Y."/>
            <person name="Martin F.M."/>
            <person name="Grigoriev I.V."/>
            <person name="Hibbett D.S."/>
        </authorList>
    </citation>
    <scope>NUCLEOTIDE SEQUENCE [LARGE SCALE GENOMIC DNA]</scope>
    <source>
        <strain evidence="4 5">HHB9708</strain>
    </source>
</reference>
<feature type="transmembrane region" description="Helical" evidence="2">
    <location>
        <begin position="107"/>
        <end position="128"/>
    </location>
</feature>
<keyword evidence="2" id="KW-0812">Transmembrane</keyword>
<dbReference type="Pfam" id="PF20153">
    <property type="entry name" value="DUF6535"/>
    <property type="match status" value="1"/>
</dbReference>
<organism evidence="4 5">
    <name type="scientific">Sistotremastrum niveocremeum HHB9708</name>
    <dbReference type="NCBI Taxonomy" id="1314777"/>
    <lineage>
        <taxon>Eukaryota</taxon>
        <taxon>Fungi</taxon>
        <taxon>Dikarya</taxon>
        <taxon>Basidiomycota</taxon>
        <taxon>Agaricomycotina</taxon>
        <taxon>Agaricomycetes</taxon>
        <taxon>Sistotremastrales</taxon>
        <taxon>Sistotremastraceae</taxon>
        <taxon>Sertulicium</taxon>
        <taxon>Sertulicium niveocremeum</taxon>
    </lineage>
</organism>
<feature type="transmembrane region" description="Helical" evidence="2">
    <location>
        <begin position="223"/>
        <end position="243"/>
    </location>
</feature>
<accession>A0A164PLI7</accession>
<keyword evidence="2" id="KW-1133">Transmembrane helix</keyword>
<evidence type="ECO:0000313" key="4">
    <source>
        <dbReference type="EMBL" id="KZS88849.1"/>
    </source>
</evidence>
<keyword evidence="5" id="KW-1185">Reference proteome</keyword>
<gene>
    <name evidence="4" type="ORF">SISNIDRAFT_459272</name>
</gene>
<dbReference type="InterPro" id="IPR045338">
    <property type="entry name" value="DUF6535"/>
</dbReference>